<gene>
    <name evidence="4" type="ORF">P5673_029092</name>
</gene>
<feature type="region of interest" description="Disordered" evidence="1">
    <location>
        <begin position="219"/>
        <end position="276"/>
    </location>
</feature>
<dbReference type="InterPro" id="IPR036859">
    <property type="entry name" value="CAP-Gly_dom_sf"/>
</dbReference>
<protein>
    <submittedName>
        <fullName evidence="4">DnaJ-like protein subfamily C member 28</fullName>
    </submittedName>
</protein>
<feature type="domain" description="J" evidence="3">
    <location>
        <begin position="1114"/>
        <end position="1190"/>
    </location>
</feature>
<feature type="compositionally biased region" description="Low complexity" evidence="1">
    <location>
        <begin position="263"/>
        <end position="276"/>
    </location>
</feature>
<feature type="compositionally biased region" description="Polar residues" evidence="1">
    <location>
        <begin position="994"/>
        <end position="1005"/>
    </location>
</feature>
<dbReference type="CDD" id="cd06257">
    <property type="entry name" value="DnaJ"/>
    <property type="match status" value="1"/>
</dbReference>
<dbReference type="SUPFAM" id="SSF74924">
    <property type="entry name" value="Cap-Gly domain"/>
    <property type="match status" value="1"/>
</dbReference>
<dbReference type="InterPro" id="IPR018961">
    <property type="entry name" value="DnaJ_homolog_subfam-C_membr-28"/>
</dbReference>
<feature type="compositionally biased region" description="Low complexity" evidence="1">
    <location>
        <begin position="388"/>
        <end position="402"/>
    </location>
</feature>
<dbReference type="Proteomes" id="UP001249851">
    <property type="component" value="Unassembled WGS sequence"/>
</dbReference>
<feature type="region of interest" description="Disordered" evidence="1">
    <location>
        <begin position="799"/>
        <end position="822"/>
    </location>
</feature>
<evidence type="ECO:0000256" key="2">
    <source>
        <dbReference type="SAM" id="Phobius"/>
    </source>
</evidence>
<dbReference type="PANTHER" id="PTHR39158">
    <property type="entry name" value="OS08G0560600 PROTEIN"/>
    <property type="match status" value="1"/>
</dbReference>
<feature type="transmembrane region" description="Helical" evidence="2">
    <location>
        <begin position="1723"/>
        <end position="1746"/>
    </location>
</feature>
<dbReference type="Gene3D" id="1.10.287.110">
    <property type="entry name" value="DnaJ domain"/>
    <property type="match status" value="1"/>
</dbReference>
<feature type="transmembrane region" description="Helical" evidence="2">
    <location>
        <begin position="1491"/>
        <end position="1510"/>
    </location>
</feature>
<keyword evidence="2" id="KW-0812">Transmembrane</keyword>
<accession>A0AAD9PW16</accession>
<sequence length="1784" mass="197817">MHCPFCKEEFNSHDELQLHCLGCTTAESTTSRIEPTIDSAVVRFRWAKSRPCFEREVYLISSLLDEGLYESGPVGVPLGEHLCQLAVGCDGDVVTTEPFVVNEDSDVIFIILKEANYGFTSLDESHHERRRISDEARRHDQEETPDLVDTLGLNRYRRHLGDGNTMSPLYCELLQHQLSHGQPSWVPGSEVQSPVMSDEELHNLAERLDGEPFMLSSLRDQREEGSPRPAGDNRPIDLHNESDSQLSISNGGGNHGQSDDPRVSSSPSSNSDASDGSFIIPREVEASSPRSLSAITGDPNEQNHLIARLSSSPQMSPGRHHDFPQETSHLPNLTDEPPIECLQPTPRLSPLGSVLDTAPPPSTTEAGELESNHVNVTSSIQRQSPTVSIHSSSLFSSNLPSPIMSPRDPSQSDNRVPMVSQGEVPVSLLIDAVRLQNRGGSVQASAGGVRGMSPRDHSWPSSSVERKGPSRSDYSTSTLTRQGKTDVMNFDQPSGDTPVLTEDLSSKFDRQVKDDHAVHNPPLQTSDMVTPTEENDGDIENSARPEGPSRNATSGAENPSQPPAKVPLTQRSLTNTWRGPQKSESATSVAQPSQRRRVSTPTVLSHNGPSRELNRSGHSSLPLEIGIPGRRGTFDAVTGDRDSYLERLASEKEALIHERDSFARELRQQAAHYDADLSRLRIRNEDLQQQLLNVETAASLTKQDSKRMKALEEELQGKDKQIATLQESISGLEKTNRQLKDEQESLKTVSVLRRKLAESSQVQRGKDEAKIIELQIDKNSLEERMQRLDQENTKLRKQLKQVQQNSSSVTPGTRISKARSETDLSRKFEKYATYDKRKYKGLEPVAKAIGYSSRADNAALGTGRYSSLSTNDSRSYGLSPRIDMNGYSGANRRTLLSDSSTREPVTARVMVPRHRSGSLGEDSDVSDDFEHATYSRWRAIQTSEPSSSVVYRNPGSSLNPSHDRGMARRTRPHSCDGVGSVRDLYRGKDDLPSPAQQIKTSSHSQRPVDRHTSTSPHFSRADSPLLTSTTHQPSPEKAFTKPFAPTSSEDIRVGMEVLVTRSRGQIGRGKVKFVGQLPGKDEAYVGLELRRGEVKKTAEFSSPLTKLSCAMVEVSVGCYGMMCDWSATVVDVREAYLRLAKLYHPDCGRSTADAAKFSEIEQAYRVVMDHVTTLEMAGPEVIKEDFDKERFEINHTAPQHRQYLEYEGIGTGSPSKRQKQYEQYRVQRASDNLVDYKTMRFGDQETSIAEPEKRAIRRSKQSKVIDRLVEDLIQEAMSKGEFKNLSGSGKPLKLEQELFVDSTTRRLNKVLIDSGFAPEWISLDKEIRQDVYHLRESLLIARKKLGPSPLAMQADNQWNHILREFENKLCFVNKKIDKFNMIVPILNKQKVHVNFDREVNRALEDYGYGMVDDIEIQMHSTADQNKSGHKNVGKLSDKFGRKKILLLSLFGASMGYFLTAIPTTLVFLALCRVHTADVGSSVDHSKVFGNFNAVSNLGFVIGPLIGGHLAMTSNGFSKVAMLTGSIFLVNFFFVWFCVKPVEDLKGKSQQTGGQSLRQEVMREKNEEKEKANVDQEELEEQTEAKSKYSKTASSLGSVLDMLIIRFVMGFSMILFRSNFMSMLEFNFNTNPKTNGYIMSYNGFVSGLSGLFIGSIGNFYNHNDSKMLLHFSCILTLSLLGITFSPSIFLVTAFILPLAVSTAVCRVCVTNITFSRSGENQKGLVQGIGNSLLSFARMISPAIGGILQEFSAFAPGSSAAMTAAIGVLLIIVPPTGRNKLTEKSD</sequence>
<feature type="compositionally biased region" description="Polar residues" evidence="1">
    <location>
        <begin position="943"/>
        <end position="960"/>
    </location>
</feature>
<feature type="compositionally biased region" description="Polar residues" evidence="1">
    <location>
        <begin position="1547"/>
        <end position="1557"/>
    </location>
</feature>
<dbReference type="CDD" id="cd17390">
    <property type="entry name" value="MFS_MFSD9"/>
    <property type="match status" value="1"/>
</dbReference>
<dbReference type="InterPro" id="IPR001623">
    <property type="entry name" value="DnaJ_domain"/>
</dbReference>
<keyword evidence="2" id="KW-0472">Membrane</keyword>
<reference evidence="4" key="1">
    <citation type="journal article" date="2023" name="G3 (Bethesda)">
        <title>Whole genome assembly and annotation of the endangered Caribbean coral Acropora cervicornis.</title>
        <authorList>
            <person name="Selwyn J.D."/>
            <person name="Vollmer S.V."/>
        </authorList>
    </citation>
    <scope>NUCLEOTIDE SEQUENCE</scope>
    <source>
        <strain evidence="4">K2</strain>
    </source>
</reference>
<dbReference type="Pfam" id="PF00226">
    <property type="entry name" value="DnaJ"/>
    <property type="match status" value="1"/>
</dbReference>
<feature type="transmembrane region" description="Helical" evidence="2">
    <location>
        <begin position="1595"/>
        <end position="1615"/>
    </location>
</feature>
<evidence type="ECO:0000259" key="3">
    <source>
        <dbReference type="PROSITE" id="PS50076"/>
    </source>
</evidence>
<evidence type="ECO:0000313" key="5">
    <source>
        <dbReference type="Proteomes" id="UP001249851"/>
    </source>
</evidence>
<feature type="compositionally biased region" description="Basic and acidic residues" evidence="1">
    <location>
        <begin position="1559"/>
        <end position="1573"/>
    </location>
</feature>
<dbReference type="InterPro" id="IPR011701">
    <property type="entry name" value="MFS"/>
</dbReference>
<dbReference type="InterPro" id="IPR052573">
    <property type="entry name" value="DnaJ_C_subfamily_28"/>
</dbReference>
<feature type="transmembrane region" description="Helical" evidence="2">
    <location>
        <begin position="1516"/>
        <end position="1538"/>
    </location>
</feature>
<feature type="region of interest" description="Disordered" evidence="1">
    <location>
        <begin position="515"/>
        <end position="625"/>
    </location>
</feature>
<dbReference type="EMBL" id="JARQWQ010000113">
    <property type="protein sequence ID" value="KAK2550222.1"/>
    <property type="molecule type" value="Genomic_DNA"/>
</dbReference>
<dbReference type="GO" id="GO:0022857">
    <property type="term" value="F:transmembrane transporter activity"/>
    <property type="evidence" value="ECO:0007669"/>
    <property type="project" value="InterPro"/>
</dbReference>
<keyword evidence="5" id="KW-1185">Reference proteome</keyword>
<name>A0AAD9PW16_ACRCE</name>
<feature type="compositionally biased region" description="Polar residues" evidence="1">
    <location>
        <begin position="372"/>
        <end position="387"/>
    </location>
</feature>
<dbReference type="Pfam" id="PF09350">
    <property type="entry name" value="DJC28_CD"/>
    <property type="match status" value="1"/>
</dbReference>
<keyword evidence="2" id="KW-1133">Transmembrane helix</keyword>
<feature type="compositionally biased region" description="Polar residues" evidence="1">
    <location>
        <begin position="550"/>
        <end position="559"/>
    </location>
</feature>
<feature type="transmembrane region" description="Helical" evidence="2">
    <location>
        <begin position="1635"/>
        <end position="1659"/>
    </location>
</feature>
<feature type="region of interest" description="Disordered" evidence="1">
    <location>
        <begin position="311"/>
        <end position="417"/>
    </location>
</feature>
<feature type="region of interest" description="Disordered" evidence="1">
    <location>
        <begin position="943"/>
        <end position="1045"/>
    </location>
</feature>
<dbReference type="InterPro" id="IPR036869">
    <property type="entry name" value="J_dom_sf"/>
</dbReference>
<feature type="compositionally biased region" description="Basic and acidic residues" evidence="1">
    <location>
        <begin position="453"/>
        <end position="470"/>
    </location>
</feature>
<feature type="transmembrane region" description="Helical" evidence="2">
    <location>
        <begin position="1752"/>
        <end position="1771"/>
    </location>
</feature>
<feature type="compositionally biased region" description="Polar residues" evidence="1">
    <location>
        <begin position="800"/>
        <end position="813"/>
    </location>
</feature>
<dbReference type="Gene3D" id="1.20.1250.20">
    <property type="entry name" value="MFS general substrate transporter like domains"/>
    <property type="match status" value="1"/>
</dbReference>
<reference evidence="4" key="2">
    <citation type="journal article" date="2023" name="Science">
        <title>Genomic signatures of disease resistance in endangered staghorn corals.</title>
        <authorList>
            <person name="Vollmer S.V."/>
            <person name="Selwyn J.D."/>
            <person name="Despard B.A."/>
            <person name="Roesel C.L."/>
        </authorList>
    </citation>
    <scope>NUCLEOTIDE SEQUENCE</scope>
    <source>
        <strain evidence="4">K2</strain>
    </source>
</reference>
<feature type="compositionally biased region" description="Polar residues" evidence="1">
    <location>
        <begin position="569"/>
        <end position="608"/>
    </location>
</feature>
<feature type="compositionally biased region" description="Polar residues" evidence="1">
    <location>
        <begin position="472"/>
        <end position="482"/>
    </location>
</feature>
<feature type="transmembrane region" description="Helical" evidence="2">
    <location>
        <begin position="1444"/>
        <end position="1470"/>
    </location>
</feature>
<organism evidence="4 5">
    <name type="scientific">Acropora cervicornis</name>
    <name type="common">Staghorn coral</name>
    <dbReference type="NCBI Taxonomy" id="6130"/>
    <lineage>
        <taxon>Eukaryota</taxon>
        <taxon>Metazoa</taxon>
        <taxon>Cnidaria</taxon>
        <taxon>Anthozoa</taxon>
        <taxon>Hexacorallia</taxon>
        <taxon>Scleractinia</taxon>
        <taxon>Astrocoeniina</taxon>
        <taxon>Acroporidae</taxon>
        <taxon>Acropora</taxon>
    </lineage>
</organism>
<dbReference type="Pfam" id="PF07690">
    <property type="entry name" value="MFS_1"/>
    <property type="match status" value="1"/>
</dbReference>
<feature type="region of interest" description="Disordered" evidence="1">
    <location>
        <begin position="441"/>
        <end position="501"/>
    </location>
</feature>
<dbReference type="SUPFAM" id="SSF46565">
    <property type="entry name" value="Chaperone J-domain"/>
    <property type="match status" value="1"/>
</dbReference>
<dbReference type="SUPFAM" id="SSF103473">
    <property type="entry name" value="MFS general substrate transporter"/>
    <property type="match status" value="1"/>
</dbReference>
<feature type="transmembrane region" description="Helical" evidence="2">
    <location>
        <begin position="1666"/>
        <end position="1683"/>
    </location>
</feature>
<comment type="caution">
    <text evidence="4">The sequence shown here is derived from an EMBL/GenBank/DDBJ whole genome shotgun (WGS) entry which is preliminary data.</text>
</comment>
<feature type="region of interest" description="Disordered" evidence="1">
    <location>
        <begin position="1546"/>
        <end position="1579"/>
    </location>
</feature>
<dbReference type="PROSITE" id="PS50076">
    <property type="entry name" value="DNAJ_2"/>
    <property type="match status" value="1"/>
</dbReference>
<evidence type="ECO:0000256" key="1">
    <source>
        <dbReference type="SAM" id="MobiDB-lite"/>
    </source>
</evidence>
<proteinExistence type="predicted"/>
<dbReference type="InterPro" id="IPR036259">
    <property type="entry name" value="MFS_trans_sf"/>
</dbReference>
<evidence type="ECO:0000313" key="4">
    <source>
        <dbReference type="EMBL" id="KAK2550222.1"/>
    </source>
</evidence>
<feature type="transmembrane region" description="Helical" evidence="2">
    <location>
        <begin position="1689"/>
        <end position="1711"/>
    </location>
</feature>
<dbReference type="PANTHER" id="PTHR39158:SF1">
    <property type="entry name" value="DNAJ HOMOLOG SUBFAMILY C MEMBER 28"/>
    <property type="match status" value="1"/>
</dbReference>